<dbReference type="AlphaFoldDB" id="A0A511V4V1"/>
<name>A0A511V4V1_9BACL</name>
<feature type="transmembrane region" description="Helical" evidence="7">
    <location>
        <begin position="209"/>
        <end position="231"/>
    </location>
</feature>
<dbReference type="Proteomes" id="UP000321157">
    <property type="component" value="Unassembled WGS sequence"/>
</dbReference>
<feature type="compositionally biased region" description="Basic and acidic residues" evidence="6">
    <location>
        <begin position="314"/>
        <end position="325"/>
    </location>
</feature>
<evidence type="ECO:0000256" key="4">
    <source>
        <dbReference type="ARBA" id="ARBA00022989"/>
    </source>
</evidence>
<reference evidence="8 9" key="1">
    <citation type="submission" date="2019-07" db="EMBL/GenBank/DDBJ databases">
        <title>Whole genome shotgun sequence of Aneurinibacillus danicus NBRC 102444.</title>
        <authorList>
            <person name="Hosoyama A."/>
            <person name="Uohara A."/>
            <person name="Ohji S."/>
            <person name="Ichikawa N."/>
        </authorList>
    </citation>
    <scope>NUCLEOTIDE SEQUENCE [LARGE SCALE GENOMIC DNA]</scope>
    <source>
        <strain evidence="8 9">NBRC 102444</strain>
    </source>
</reference>
<feature type="transmembrane region" description="Helical" evidence="7">
    <location>
        <begin position="12"/>
        <end position="31"/>
    </location>
</feature>
<protein>
    <submittedName>
        <fullName evidence="8">Branched-chain amino acid ABC transporter permease</fullName>
    </submittedName>
</protein>
<evidence type="ECO:0000313" key="9">
    <source>
        <dbReference type="Proteomes" id="UP000321157"/>
    </source>
</evidence>
<dbReference type="PANTHER" id="PTHR30482">
    <property type="entry name" value="HIGH-AFFINITY BRANCHED-CHAIN AMINO ACID TRANSPORT SYSTEM PERMEASE"/>
    <property type="match status" value="1"/>
</dbReference>
<feature type="transmembrane region" description="Helical" evidence="7">
    <location>
        <begin position="112"/>
        <end position="131"/>
    </location>
</feature>
<keyword evidence="5 7" id="KW-0472">Membrane</keyword>
<dbReference type="InterPro" id="IPR043428">
    <property type="entry name" value="LivM-like"/>
</dbReference>
<feature type="transmembrane region" description="Helical" evidence="7">
    <location>
        <begin position="243"/>
        <end position="270"/>
    </location>
</feature>
<feature type="transmembrane region" description="Helical" evidence="7">
    <location>
        <begin position="87"/>
        <end position="105"/>
    </location>
</feature>
<feature type="region of interest" description="Disordered" evidence="6">
    <location>
        <begin position="312"/>
        <end position="339"/>
    </location>
</feature>
<feature type="transmembrane region" description="Helical" evidence="7">
    <location>
        <begin position="62"/>
        <end position="81"/>
    </location>
</feature>
<evidence type="ECO:0000256" key="3">
    <source>
        <dbReference type="ARBA" id="ARBA00022692"/>
    </source>
</evidence>
<dbReference type="RefSeq" id="WP_146809248.1">
    <property type="nucleotide sequence ID" value="NZ_BJXX01000058.1"/>
</dbReference>
<evidence type="ECO:0000256" key="7">
    <source>
        <dbReference type="SAM" id="Phobius"/>
    </source>
</evidence>
<proteinExistence type="predicted"/>
<dbReference type="PANTHER" id="PTHR30482:SF10">
    <property type="entry name" value="HIGH-AFFINITY BRANCHED-CHAIN AMINO ACID TRANSPORT PROTEIN BRAE"/>
    <property type="match status" value="1"/>
</dbReference>
<dbReference type="GO" id="GO:0005886">
    <property type="term" value="C:plasma membrane"/>
    <property type="evidence" value="ECO:0007669"/>
    <property type="project" value="UniProtKB-SubCell"/>
</dbReference>
<dbReference type="InterPro" id="IPR001851">
    <property type="entry name" value="ABC_transp_permease"/>
</dbReference>
<accession>A0A511V4V1</accession>
<dbReference type="OrthoDB" id="9789927at2"/>
<evidence type="ECO:0000256" key="1">
    <source>
        <dbReference type="ARBA" id="ARBA00004651"/>
    </source>
</evidence>
<dbReference type="CDD" id="cd06581">
    <property type="entry name" value="TM_PBP1_LivM_like"/>
    <property type="match status" value="1"/>
</dbReference>
<dbReference type="EMBL" id="BJXX01000058">
    <property type="protein sequence ID" value="GEN33956.1"/>
    <property type="molecule type" value="Genomic_DNA"/>
</dbReference>
<feature type="compositionally biased region" description="Polar residues" evidence="6">
    <location>
        <begin position="326"/>
        <end position="339"/>
    </location>
</feature>
<dbReference type="Pfam" id="PF02653">
    <property type="entry name" value="BPD_transp_2"/>
    <property type="match status" value="1"/>
</dbReference>
<feature type="transmembrane region" description="Helical" evidence="7">
    <location>
        <begin position="159"/>
        <end position="178"/>
    </location>
</feature>
<feature type="transmembrane region" description="Helical" evidence="7">
    <location>
        <begin position="282"/>
        <end position="303"/>
    </location>
</feature>
<keyword evidence="4 7" id="KW-1133">Transmembrane helix</keyword>
<comment type="caution">
    <text evidence="8">The sequence shown here is derived from an EMBL/GenBank/DDBJ whole genome shotgun (WGS) entry which is preliminary data.</text>
</comment>
<organism evidence="8 9">
    <name type="scientific">Aneurinibacillus danicus</name>
    <dbReference type="NCBI Taxonomy" id="267746"/>
    <lineage>
        <taxon>Bacteria</taxon>
        <taxon>Bacillati</taxon>
        <taxon>Bacillota</taxon>
        <taxon>Bacilli</taxon>
        <taxon>Bacillales</taxon>
        <taxon>Paenibacillaceae</taxon>
        <taxon>Aneurinibacillus group</taxon>
        <taxon>Aneurinibacillus</taxon>
    </lineage>
</organism>
<feature type="transmembrane region" description="Helical" evidence="7">
    <location>
        <begin position="37"/>
        <end position="55"/>
    </location>
</feature>
<dbReference type="GO" id="GO:0015658">
    <property type="term" value="F:branched-chain amino acid transmembrane transporter activity"/>
    <property type="evidence" value="ECO:0007669"/>
    <property type="project" value="InterPro"/>
</dbReference>
<keyword evidence="3 7" id="KW-0812">Transmembrane</keyword>
<evidence type="ECO:0000256" key="5">
    <source>
        <dbReference type="ARBA" id="ARBA00023136"/>
    </source>
</evidence>
<sequence>MDQHTRKKITYLCIFLMFLFPVVAGGVNYLLYSGSLIFIYVIIAMSLNLLIGYGGQISIGHASFLAIGAYASAIFTLSLGIPFWLALPLAGFFTALVGFVVGLPAVKLSGHFLAVATLGFGVAIPELLLKWDSLTGGFSGLFPDKPSILGYTFDSDVKMYYLLLVVTLIVTWLINNLINSRMGRAFVAIRESEIAATAMGINVPLYKALMFSISAFYTGLAGSLYAHFIGFISPHDFNLSISFLVLAMVVVGGFASIPGSYLGAILLTMIPQLTDEVPGLSLVLTGVALVLVILFLPDGLISIRSRWKRKKTMKPADHQTNEKSLDTASISKQAVGSEK</sequence>
<keyword evidence="9" id="KW-1185">Reference proteome</keyword>
<evidence type="ECO:0000313" key="8">
    <source>
        <dbReference type="EMBL" id="GEN33956.1"/>
    </source>
</evidence>
<keyword evidence="2" id="KW-1003">Cell membrane</keyword>
<gene>
    <name evidence="8" type="primary">livM</name>
    <name evidence="8" type="ORF">ADA01nite_14160</name>
</gene>
<evidence type="ECO:0000256" key="2">
    <source>
        <dbReference type="ARBA" id="ARBA00022475"/>
    </source>
</evidence>
<evidence type="ECO:0000256" key="6">
    <source>
        <dbReference type="SAM" id="MobiDB-lite"/>
    </source>
</evidence>
<comment type="subcellular location">
    <subcellularLocation>
        <location evidence="1">Cell membrane</location>
        <topology evidence="1">Multi-pass membrane protein</topology>
    </subcellularLocation>
</comment>